<evidence type="ECO:0000256" key="7">
    <source>
        <dbReference type="SAM" id="MobiDB-lite"/>
    </source>
</evidence>
<name>A0A371DMR4_9APHY</name>
<dbReference type="STRING" id="139420.A0A371DMR4"/>
<feature type="region of interest" description="Disordered" evidence="7">
    <location>
        <begin position="1"/>
        <end position="45"/>
    </location>
</feature>
<feature type="compositionally biased region" description="Basic and acidic residues" evidence="7">
    <location>
        <begin position="206"/>
        <end position="215"/>
    </location>
</feature>
<feature type="compositionally biased region" description="Acidic residues" evidence="7">
    <location>
        <begin position="390"/>
        <end position="449"/>
    </location>
</feature>
<feature type="compositionally biased region" description="Basic and acidic residues" evidence="7">
    <location>
        <begin position="121"/>
        <end position="135"/>
    </location>
</feature>
<dbReference type="OrthoDB" id="441771at2759"/>
<dbReference type="InterPro" id="IPR007276">
    <property type="entry name" value="Nop14"/>
</dbReference>
<dbReference type="Proteomes" id="UP000256964">
    <property type="component" value="Unassembled WGS sequence"/>
</dbReference>
<feature type="region of interest" description="Disordered" evidence="7">
    <location>
        <begin position="896"/>
        <end position="916"/>
    </location>
</feature>
<keyword evidence="4" id="KW-0698">rRNA processing</keyword>
<proteinExistence type="inferred from homology"/>
<accession>A0A371DMR4</accession>
<evidence type="ECO:0000256" key="6">
    <source>
        <dbReference type="ARBA" id="ARBA00024695"/>
    </source>
</evidence>
<comment type="function">
    <text evidence="6">Involved in nucleolar processing of pre-18S ribosomal RNA. Has a role in the nuclear export of 40S pre-ribosomal subunit to the cytoplasm.</text>
</comment>
<keyword evidence="3" id="KW-0690">Ribosome biogenesis</keyword>
<evidence type="ECO:0000313" key="8">
    <source>
        <dbReference type="EMBL" id="RDX53825.1"/>
    </source>
</evidence>
<evidence type="ECO:0000256" key="5">
    <source>
        <dbReference type="ARBA" id="ARBA00023242"/>
    </source>
</evidence>
<evidence type="ECO:0000256" key="2">
    <source>
        <dbReference type="ARBA" id="ARBA00007466"/>
    </source>
</evidence>
<feature type="region of interest" description="Disordered" evidence="7">
    <location>
        <begin position="252"/>
        <end position="463"/>
    </location>
</feature>
<feature type="compositionally biased region" description="Basic and acidic residues" evidence="7">
    <location>
        <begin position="179"/>
        <end position="189"/>
    </location>
</feature>
<keyword evidence="5" id="KW-0539">Nucleus</keyword>
<feature type="region of interest" description="Disordered" evidence="7">
    <location>
        <begin position="70"/>
        <end position="89"/>
    </location>
</feature>
<reference evidence="8 9" key="1">
    <citation type="journal article" date="2018" name="Biotechnol. Biofuels">
        <title>Integrative visual omics of the white-rot fungus Polyporus brumalis exposes the biotechnological potential of its oxidative enzymes for delignifying raw plant biomass.</title>
        <authorList>
            <person name="Miyauchi S."/>
            <person name="Rancon A."/>
            <person name="Drula E."/>
            <person name="Hage H."/>
            <person name="Chaduli D."/>
            <person name="Favel A."/>
            <person name="Grisel S."/>
            <person name="Henrissat B."/>
            <person name="Herpoel-Gimbert I."/>
            <person name="Ruiz-Duenas F.J."/>
            <person name="Chevret D."/>
            <person name="Hainaut M."/>
            <person name="Lin J."/>
            <person name="Wang M."/>
            <person name="Pangilinan J."/>
            <person name="Lipzen A."/>
            <person name="Lesage-Meessen L."/>
            <person name="Navarro D."/>
            <person name="Riley R."/>
            <person name="Grigoriev I.V."/>
            <person name="Zhou S."/>
            <person name="Raouche S."/>
            <person name="Rosso M.N."/>
        </authorList>
    </citation>
    <scope>NUCLEOTIDE SEQUENCE [LARGE SCALE GENOMIC DNA]</scope>
    <source>
        <strain evidence="8 9">BRFM 1820</strain>
    </source>
</reference>
<evidence type="ECO:0000256" key="3">
    <source>
        <dbReference type="ARBA" id="ARBA00022517"/>
    </source>
</evidence>
<evidence type="ECO:0000256" key="4">
    <source>
        <dbReference type="ARBA" id="ARBA00022552"/>
    </source>
</evidence>
<feature type="compositionally biased region" description="Basic and acidic residues" evidence="7">
    <location>
        <begin position="289"/>
        <end position="338"/>
    </location>
</feature>
<dbReference type="AlphaFoldDB" id="A0A371DMR4"/>
<dbReference type="GO" id="GO:0030692">
    <property type="term" value="C:Noc4p-Nop14p complex"/>
    <property type="evidence" value="ECO:0007669"/>
    <property type="project" value="TreeGrafter"/>
</dbReference>
<feature type="compositionally biased region" description="Basic and acidic residues" evidence="7">
    <location>
        <begin position="896"/>
        <end position="908"/>
    </location>
</feature>
<protein>
    <submittedName>
        <fullName evidence="8">Nop14-like protein</fullName>
    </submittedName>
</protein>
<feature type="compositionally biased region" description="Acidic residues" evidence="7">
    <location>
        <begin position="194"/>
        <end position="205"/>
    </location>
</feature>
<dbReference type="PANTHER" id="PTHR23183">
    <property type="entry name" value="NOP14"/>
    <property type="match status" value="1"/>
</dbReference>
<dbReference type="EMBL" id="KZ857386">
    <property type="protein sequence ID" value="RDX53825.1"/>
    <property type="molecule type" value="Genomic_DNA"/>
</dbReference>
<feature type="compositionally biased region" description="Basic and acidic residues" evidence="7">
    <location>
        <begin position="33"/>
        <end position="45"/>
    </location>
</feature>
<organism evidence="8 9">
    <name type="scientific">Lentinus brumalis</name>
    <dbReference type="NCBI Taxonomy" id="2498619"/>
    <lineage>
        <taxon>Eukaryota</taxon>
        <taxon>Fungi</taxon>
        <taxon>Dikarya</taxon>
        <taxon>Basidiomycota</taxon>
        <taxon>Agaricomycotina</taxon>
        <taxon>Agaricomycetes</taxon>
        <taxon>Polyporales</taxon>
        <taxon>Polyporaceae</taxon>
        <taxon>Lentinus</taxon>
    </lineage>
</organism>
<dbReference type="PANTHER" id="PTHR23183:SF0">
    <property type="entry name" value="NUCLEOLAR PROTEIN 14"/>
    <property type="match status" value="1"/>
</dbReference>
<comment type="subcellular location">
    <subcellularLocation>
        <location evidence="1">Nucleus</location>
        <location evidence="1">Nucleolus</location>
    </subcellularLocation>
</comment>
<evidence type="ECO:0000313" key="9">
    <source>
        <dbReference type="Proteomes" id="UP000256964"/>
    </source>
</evidence>
<feature type="compositionally biased region" description="Acidic residues" evidence="7">
    <location>
        <begin position="360"/>
        <end position="370"/>
    </location>
</feature>
<gene>
    <name evidence="8" type="ORF">OH76DRAFT_1462081</name>
</gene>
<dbReference type="GO" id="GO:0032040">
    <property type="term" value="C:small-subunit processome"/>
    <property type="evidence" value="ECO:0007669"/>
    <property type="project" value="InterPro"/>
</dbReference>
<dbReference type="GO" id="GO:0030490">
    <property type="term" value="P:maturation of SSU-rRNA"/>
    <property type="evidence" value="ECO:0007669"/>
    <property type="project" value="TreeGrafter"/>
</dbReference>
<dbReference type="Pfam" id="PF04147">
    <property type="entry name" value="Nop14"/>
    <property type="match status" value="1"/>
</dbReference>
<feature type="region of interest" description="Disordered" evidence="7">
    <location>
        <begin position="106"/>
        <end position="215"/>
    </location>
</feature>
<sequence length="916" mass="103298">MAKGSQLKQLKSALQEAGLAQQPQAGKKRKRAAPTERDKEKKAARMKEIQQKLNPFDVKVTKVKHDVGGRKITGTIGRPAQSKQAGIEQRKKTLLKEFEEKNRAGGIVDRRFGENDPTMAPEERMLERFTRERQRASKGTAFNLEDEDELTHYGQSLSKLDDFDNVGLGLDDDDEEQGQLDKRTVERSHFGGFGDEDEGDEDEDEPARKKSKAEVMAEVIAKSKQHKILRQTQQEEDENLRHELDQELDSIRSLLYAPPPAETPAGPSEDGPATVPPPAAPLPDDQDKEYDQAVRELALDRRAKPKDRTKTEEELALEEKEALEKAEMRRLRRMRGEESESEDEQQKGKRKQAKPRGGDDLEDDFDEEQEQAWSGLGAGLGDDVSMAGAGEDEERKDDEDEGESSEEDDDEDASGDEEDVDADGSVADDFESAEDESGEEDGEEGETEVLVETKRARRTKSAPAAKELPYTFPCPETHDEFLEIIEDVDEKDVSTVLKRIRTLHHPSLAEDNKFKLQGLNTVLIEHILYITAPPMPRHTVLASLLPHLAALTKSYPIQSAEAFVEKLTLMHKNLKRGLSKGALDPEAKTWPGIPELSLLRVIGQLWPTSDLNHPVISPARLLMGAYLGLGRIRSLQDIASGLFLCSLFLHYEKLSKRFVPEAINFLVNSVLHLAPHSYTSVDSLPGSFPVLDFRTSCTLPLVIDIKKAKKLSVNKPDMTRSLCESRLSEQEKVDLLGLTFELLNRFADSYKGLDGFVELFTPLGEILASLKSSGLPSELSTRMQSLQDSLGRMLKFALQARRPLRLQAHKPIPIPTYVPKFEHTTSNYLRNRDPDHERNAAAKLRAQYKQERKGAIRELRKDARFLAGEQQKKQKEKDRAYNERMKRVFGSIESERAEEKALEREKMKEKRRAGRK</sequence>
<evidence type="ECO:0000256" key="1">
    <source>
        <dbReference type="ARBA" id="ARBA00004604"/>
    </source>
</evidence>
<comment type="similarity">
    <text evidence="2">Belongs to the NOP14 family.</text>
</comment>
<keyword evidence="9" id="KW-1185">Reference proteome</keyword>